<dbReference type="EMBL" id="KK100528">
    <property type="protein sequence ID" value="KIZ05296.1"/>
    <property type="molecule type" value="Genomic_DNA"/>
</dbReference>
<protein>
    <recommendedName>
        <fullName evidence="2">BAH domain-containing protein</fullName>
    </recommendedName>
</protein>
<dbReference type="InterPro" id="IPR050390">
    <property type="entry name" value="C5-Methyltransferase"/>
</dbReference>
<dbReference type="PROSITE" id="PS51038">
    <property type="entry name" value="BAH"/>
    <property type="match status" value="1"/>
</dbReference>
<evidence type="ECO:0000256" key="1">
    <source>
        <dbReference type="SAM" id="MobiDB-lite"/>
    </source>
</evidence>
<name>A0A0D2NKH7_9CHLO</name>
<dbReference type="PANTHER" id="PTHR10629:SF52">
    <property type="entry name" value="DNA (CYTOSINE-5)-METHYLTRANSFERASE 1"/>
    <property type="match status" value="1"/>
</dbReference>
<feature type="compositionally biased region" description="Basic and acidic residues" evidence="1">
    <location>
        <begin position="1"/>
        <end position="10"/>
    </location>
</feature>
<evidence type="ECO:0000313" key="3">
    <source>
        <dbReference type="EMBL" id="KIZ05296.1"/>
    </source>
</evidence>
<dbReference type="GO" id="GO:0044027">
    <property type="term" value="P:negative regulation of gene expression via chromosomal CpG island methylation"/>
    <property type="evidence" value="ECO:0007669"/>
    <property type="project" value="TreeGrafter"/>
</dbReference>
<dbReference type="KEGG" id="mng:MNEG_2656"/>
<dbReference type="SUPFAM" id="SSF53335">
    <property type="entry name" value="S-adenosyl-L-methionine-dependent methyltransferases"/>
    <property type="match status" value="1"/>
</dbReference>
<feature type="region of interest" description="Disordered" evidence="1">
    <location>
        <begin position="1"/>
        <end position="63"/>
    </location>
</feature>
<dbReference type="Proteomes" id="UP000054498">
    <property type="component" value="Unassembled WGS sequence"/>
</dbReference>
<dbReference type="GO" id="GO:0003677">
    <property type="term" value="F:DNA binding"/>
    <property type="evidence" value="ECO:0007669"/>
    <property type="project" value="TreeGrafter"/>
</dbReference>
<dbReference type="PANTHER" id="PTHR10629">
    <property type="entry name" value="CYTOSINE-SPECIFIC METHYLTRANSFERASE"/>
    <property type="match status" value="1"/>
</dbReference>
<feature type="compositionally biased region" description="Low complexity" evidence="1">
    <location>
        <begin position="29"/>
        <end position="58"/>
    </location>
</feature>
<sequence>MDAQPKRVARDTSAAAPPPSKRPRAGKHAAGPSSQARPAAQPPRGTTPAPRAPAAATPFDLREWVGEGAGDDTVTWLQRHLDAARKPEAYPGGREYSFLGDPMSREEVAAHYGPCSKHWPRRNGFLVPVPDSCGTPALESLLEAEQAAKRRARSCADEPDVAQHYDDEEQYALFHFSGVRMVDRQPEDGDPEEFEVRLGDCVTVLAGDFADEDGGDVHHLLRITEIFYTAGGQRLFRVNWFYKDIDTAMAVKVKDRRRMPLVFSEPRRVWLATVEDNETYNKCYCLSQIAIKQRVFKVRPGAAQLPAGFDQDHDWYYSQIHTQRCITNEDCYLDLSPWSEDYMRLLADEGLEGIRKLRQGPSATTLTRGRQPITGAEERELLVLDIFAGAGGLSFLEQRRGAPATRAALERRGVPASASAALGIRSRWAVDLNASAIATYRANHGDSVDAFCMGLEEFVMLCKHFRDLAVKVLPKAAAGGDAAALKAAIRRSEAEVAAGADEDDAVDRRMNPRVCEVLAVRLSEDAERIKQGTNKGQLAKALEKEQACVCL</sequence>
<dbReference type="OrthoDB" id="10627743at2759"/>
<dbReference type="InterPro" id="IPR001025">
    <property type="entry name" value="BAH_dom"/>
</dbReference>
<reference evidence="3 4" key="1">
    <citation type="journal article" date="2013" name="BMC Genomics">
        <title>Reconstruction of the lipid metabolism for the microalga Monoraphidium neglectum from its genome sequence reveals characteristics suitable for biofuel production.</title>
        <authorList>
            <person name="Bogen C."/>
            <person name="Al-Dilaimi A."/>
            <person name="Albersmeier A."/>
            <person name="Wichmann J."/>
            <person name="Grundmann M."/>
            <person name="Rupp O."/>
            <person name="Lauersen K.J."/>
            <person name="Blifernez-Klassen O."/>
            <person name="Kalinowski J."/>
            <person name="Goesmann A."/>
            <person name="Mussgnug J.H."/>
            <person name="Kruse O."/>
        </authorList>
    </citation>
    <scope>NUCLEOTIDE SEQUENCE [LARGE SCALE GENOMIC DNA]</scope>
    <source>
        <strain evidence="3 4">SAG 48.87</strain>
    </source>
</reference>
<dbReference type="Gene3D" id="3.40.50.150">
    <property type="entry name" value="Vaccinia Virus protein VP39"/>
    <property type="match status" value="1"/>
</dbReference>
<proteinExistence type="predicted"/>
<dbReference type="InterPro" id="IPR043151">
    <property type="entry name" value="BAH_sf"/>
</dbReference>
<dbReference type="GeneID" id="25735534"/>
<keyword evidence="4" id="KW-1185">Reference proteome</keyword>
<dbReference type="RefSeq" id="XP_013904315.1">
    <property type="nucleotide sequence ID" value="XM_014048861.1"/>
</dbReference>
<accession>A0A0D2NKH7</accession>
<dbReference type="STRING" id="145388.A0A0D2NKH7"/>
<dbReference type="GO" id="GO:0003682">
    <property type="term" value="F:chromatin binding"/>
    <property type="evidence" value="ECO:0007669"/>
    <property type="project" value="InterPro"/>
</dbReference>
<dbReference type="InterPro" id="IPR029063">
    <property type="entry name" value="SAM-dependent_MTases_sf"/>
</dbReference>
<feature type="domain" description="BAH" evidence="2">
    <location>
        <begin position="194"/>
        <end position="320"/>
    </location>
</feature>
<evidence type="ECO:0000313" key="4">
    <source>
        <dbReference type="Proteomes" id="UP000054498"/>
    </source>
</evidence>
<organism evidence="3 4">
    <name type="scientific">Monoraphidium neglectum</name>
    <dbReference type="NCBI Taxonomy" id="145388"/>
    <lineage>
        <taxon>Eukaryota</taxon>
        <taxon>Viridiplantae</taxon>
        <taxon>Chlorophyta</taxon>
        <taxon>core chlorophytes</taxon>
        <taxon>Chlorophyceae</taxon>
        <taxon>CS clade</taxon>
        <taxon>Sphaeropleales</taxon>
        <taxon>Selenastraceae</taxon>
        <taxon>Monoraphidium</taxon>
    </lineage>
</organism>
<dbReference type="Gene3D" id="2.30.30.490">
    <property type="match status" value="1"/>
</dbReference>
<dbReference type="AlphaFoldDB" id="A0A0D2NKH7"/>
<evidence type="ECO:0000259" key="2">
    <source>
        <dbReference type="PROSITE" id="PS51038"/>
    </source>
</evidence>
<gene>
    <name evidence="3" type="ORF">MNEG_2656</name>
</gene>
<dbReference type="GO" id="GO:0005634">
    <property type="term" value="C:nucleus"/>
    <property type="evidence" value="ECO:0007669"/>
    <property type="project" value="TreeGrafter"/>
</dbReference>
<dbReference type="GO" id="GO:0003886">
    <property type="term" value="F:DNA (cytosine-5-)-methyltransferase activity"/>
    <property type="evidence" value="ECO:0007669"/>
    <property type="project" value="TreeGrafter"/>
</dbReference>